<comment type="caution">
    <text evidence="2">The sequence shown here is derived from an EMBL/GenBank/DDBJ whole genome shotgun (WGS) entry which is preliminary data.</text>
</comment>
<sequence length="110" mass="12233">MTANNQQSQHQCNTRANPNLDPLSPSTPSQPIPDHSLTVHPPDTQFRKDNTRRAQRQQPTWQLPISETSPSVTAPSESIHPEAAASPHRETNSPLRQMRLHPAHRLANGS</sequence>
<proteinExistence type="predicted"/>
<keyword evidence="3" id="KW-1185">Reference proteome</keyword>
<evidence type="ECO:0000313" key="2">
    <source>
        <dbReference type="EMBL" id="PHH75476.1"/>
    </source>
</evidence>
<name>A0A2C5Z647_9HYPO</name>
<feature type="compositionally biased region" description="Polar residues" evidence="1">
    <location>
        <begin position="56"/>
        <end position="76"/>
    </location>
</feature>
<reference evidence="2 3" key="1">
    <citation type="submission" date="2017-06" db="EMBL/GenBank/DDBJ databases">
        <title>Ant-infecting Ophiocordyceps genomes reveal a high diversity of potential behavioral manipulation genes and a possible major role for enterotoxins.</title>
        <authorList>
            <person name="De Bekker C."/>
            <person name="Evans H.C."/>
            <person name="Brachmann A."/>
            <person name="Hughes D.P."/>
        </authorList>
    </citation>
    <scope>NUCLEOTIDE SEQUENCE [LARGE SCALE GENOMIC DNA]</scope>
    <source>
        <strain evidence="2 3">Map16</strain>
    </source>
</reference>
<evidence type="ECO:0000256" key="1">
    <source>
        <dbReference type="SAM" id="MobiDB-lite"/>
    </source>
</evidence>
<dbReference type="Proteomes" id="UP000226431">
    <property type="component" value="Unassembled WGS sequence"/>
</dbReference>
<organism evidence="2 3">
    <name type="scientific">Ophiocordyceps camponoti-rufipedis</name>
    <dbReference type="NCBI Taxonomy" id="2004952"/>
    <lineage>
        <taxon>Eukaryota</taxon>
        <taxon>Fungi</taxon>
        <taxon>Dikarya</taxon>
        <taxon>Ascomycota</taxon>
        <taxon>Pezizomycotina</taxon>
        <taxon>Sordariomycetes</taxon>
        <taxon>Hypocreomycetidae</taxon>
        <taxon>Hypocreales</taxon>
        <taxon>Ophiocordycipitaceae</taxon>
        <taxon>Ophiocordyceps</taxon>
    </lineage>
</organism>
<evidence type="ECO:0000313" key="3">
    <source>
        <dbReference type="Proteomes" id="UP000226431"/>
    </source>
</evidence>
<protein>
    <submittedName>
        <fullName evidence="2">Uncharacterized protein</fullName>
    </submittedName>
</protein>
<dbReference type="EMBL" id="NJES01000214">
    <property type="protein sequence ID" value="PHH75476.1"/>
    <property type="molecule type" value="Genomic_DNA"/>
</dbReference>
<accession>A0A2C5Z647</accession>
<feature type="region of interest" description="Disordered" evidence="1">
    <location>
        <begin position="1"/>
        <end position="110"/>
    </location>
</feature>
<dbReference type="AlphaFoldDB" id="A0A2C5Z647"/>
<gene>
    <name evidence="2" type="ORF">CDD80_2346</name>
</gene>
<feature type="compositionally biased region" description="Polar residues" evidence="1">
    <location>
        <begin position="1"/>
        <end position="17"/>
    </location>
</feature>